<keyword evidence="8" id="KW-1185">Reference proteome</keyword>
<keyword evidence="3" id="KW-0732">Signal</keyword>
<evidence type="ECO:0000256" key="3">
    <source>
        <dbReference type="SAM" id="SignalP"/>
    </source>
</evidence>
<dbReference type="PANTHER" id="PTHR31778:SF2">
    <property type="entry name" value="BUD SITE SELECTION PROTEIN RAX2"/>
    <property type="match status" value="1"/>
</dbReference>
<dbReference type="InterPro" id="IPR048266">
    <property type="entry name" value="Rax2-like_second"/>
</dbReference>
<feature type="domain" description="Rax2-like second" evidence="5">
    <location>
        <begin position="242"/>
        <end position="408"/>
    </location>
</feature>
<dbReference type="Pfam" id="PF20842">
    <property type="entry name" value="Rax2_2"/>
    <property type="match status" value="1"/>
</dbReference>
<feature type="compositionally biased region" description="Low complexity" evidence="1">
    <location>
        <begin position="1110"/>
        <end position="1124"/>
    </location>
</feature>
<evidence type="ECO:0000313" key="8">
    <source>
        <dbReference type="Proteomes" id="UP001623330"/>
    </source>
</evidence>
<evidence type="ECO:0000256" key="1">
    <source>
        <dbReference type="SAM" id="MobiDB-lite"/>
    </source>
</evidence>
<gene>
    <name evidence="7" type="ORF">RNJ44_03526</name>
</gene>
<keyword evidence="2" id="KW-0472">Membrane</keyword>
<keyword evidence="2" id="KW-0812">Transmembrane</keyword>
<sequence length="1203" mass="132741">MRRIIFTWILVFHIVIASELENLRKLLDATDVIVPTLEPPGTASELFQLLGNVSSFDFYTTYGQQNFTEPNVNLTTNRLIYYSNDTYLKLGDVDDNTNITHITPFGSDSFILSGDGEYSNLNLRQQLLYNLSDLSVKALFNYELGVVNDILVDNDLVYFGGNFQVDVESNTGHSAVIWNSISNSSLLLPFLGFGNGSFINTIIKLKNENILFTGNFSTFDNSSYLLQTNTSQNYSENIENIEVGQQISLKKATWSATSNFDASQFICPNPDKEAWFNEGISGTLTCNFPNTLTLSKIRIYNSPISDNEISLFRLLSLPSNGIMNLTYLDPITHELQSCTEFCPLYTRNTLQQASKNATSESDFIRFINNNSTNIKWTSEYQEFSFVNQVPINSLQFVAENSYFNNVGLSGFQLYQESFPIFPNNSFNEPNCQSYVGTNSYSSILSGSFSTLVNDNSYLVSTYIPNQDPKPKFSYFVDIVVPGDYVINLVTPGCSKDNTCATRGIVNVTVTDKESGGVLNSLLIYQNNNDLKYDQIFSGNLENSVNVYVEYSSGLQTSTTTTTFVAGTVEVVRTSIQDGYISEQLTNSNNITLNGIFEYSPSNASDFYSGSDSKFVVYSSSLVTFGNRKFSSRNSIFAAEQNDTIFLAGSNGILSGVYDNSNFVGDQEYPVTGEIRNILTTANGVIIYGDLHYSDNNFESLIISDTVSIPAYNNISDINQILNISISDQNLIVINDNIFFDQNSRMQYSSNDTDLVRVKSAGQNNYQDLLIFGQLIVNSTTVNNTSVNVFENATVNVFSLSGSGKIYAGLYLNDSSSIYANELNSKYTLDLSNGGSLPWSYPSKISPMLYNNNQKLLVATVFNGTGIDLQLFDLEEFQQLASVKIGNTEVISSVLNFEQNSTLLIGGDYSVQSQNCTGLCLFNYTDSSWMPFQNGSIAGTITDMTVYDNTSIVIAGNITVNSSNHINILEIDMKNQKYTSMLSNSTLNLANIVVTSSGSIVAWNKDVGAYYNNSKWTTLPISELSSSAEIENIEVLASNSTNDDVLLLVGQFNTTKYGVLTGLLYDFDEWYPYFTINNAIVSAFPSVFTNSDISKFTNTNMSLPNRAFSVSSSSTTRPTSHPTSTDIAGHGKQKESHYRIERGLIVLISLALSLATLIVLGIFAAILALSMKPRPNLDAKVITSSQTDNMAGSGIPAEKLLSVL</sequence>
<accession>A0ABR4NX71</accession>
<evidence type="ECO:0000256" key="2">
    <source>
        <dbReference type="SAM" id="Phobius"/>
    </source>
</evidence>
<dbReference type="EMBL" id="JBEVYD010000004">
    <property type="protein sequence ID" value="KAL3233486.1"/>
    <property type="molecule type" value="Genomic_DNA"/>
</dbReference>
<evidence type="ECO:0000259" key="4">
    <source>
        <dbReference type="Pfam" id="PF12768"/>
    </source>
</evidence>
<name>A0ABR4NX71_9SACH</name>
<feature type="transmembrane region" description="Helical" evidence="2">
    <location>
        <begin position="1143"/>
        <end position="1168"/>
    </location>
</feature>
<dbReference type="Proteomes" id="UP001623330">
    <property type="component" value="Unassembled WGS sequence"/>
</dbReference>
<evidence type="ECO:0000259" key="6">
    <source>
        <dbReference type="Pfam" id="PF20843"/>
    </source>
</evidence>
<feature type="signal peptide" evidence="3">
    <location>
        <begin position="1"/>
        <end position="17"/>
    </location>
</feature>
<dbReference type="Pfam" id="PF12768">
    <property type="entry name" value="Rax2"/>
    <property type="match status" value="1"/>
</dbReference>
<proteinExistence type="predicted"/>
<dbReference type="InterPro" id="IPR048265">
    <property type="entry name" value="Rax2-like_third"/>
</dbReference>
<organism evidence="7 8">
    <name type="scientific">Nakaseomyces bracarensis</name>
    <dbReference type="NCBI Taxonomy" id="273131"/>
    <lineage>
        <taxon>Eukaryota</taxon>
        <taxon>Fungi</taxon>
        <taxon>Dikarya</taxon>
        <taxon>Ascomycota</taxon>
        <taxon>Saccharomycotina</taxon>
        <taxon>Saccharomycetes</taxon>
        <taxon>Saccharomycetales</taxon>
        <taxon>Saccharomycetaceae</taxon>
        <taxon>Nakaseomyces</taxon>
    </lineage>
</organism>
<evidence type="ECO:0000313" key="7">
    <source>
        <dbReference type="EMBL" id="KAL3233486.1"/>
    </source>
</evidence>
<reference evidence="7 8" key="1">
    <citation type="submission" date="2024-05" db="EMBL/GenBank/DDBJ databases">
        <title>Long read based assembly of the Candida bracarensis genome reveals expanded adhesin content.</title>
        <authorList>
            <person name="Marcet-Houben M."/>
            <person name="Ksiezopolska E."/>
            <person name="Gabaldon T."/>
        </authorList>
    </citation>
    <scope>NUCLEOTIDE SEQUENCE [LARGE SCALE GENOMIC DNA]</scope>
    <source>
        <strain evidence="7 8">CBM6</strain>
    </source>
</reference>
<keyword evidence="2" id="KW-1133">Transmembrane helix</keyword>
<comment type="caution">
    <text evidence="7">The sequence shown here is derived from an EMBL/GenBank/DDBJ whole genome shotgun (WGS) entry which is preliminary data.</text>
</comment>
<evidence type="ECO:0000259" key="5">
    <source>
        <dbReference type="Pfam" id="PF20842"/>
    </source>
</evidence>
<feature type="domain" description="Rax2-like C-terminal" evidence="4">
    <location>
        <begin position="869"/>
        <end position="1097"/>
    </location>
</feature>
<dbReference type="Pfam" id="PF20843">
    <property type="entry name" value="Rax2_3"/>
    <property type="match status" value="1"/>
</dbReference>
<protein>
    <submittedName>
        <fullName evidence="7">Bud site selection protein RAX2</fullName>
    </submittedName>
</protein>
<dbReference type="InterPro" id="IPR024982">
    <property type="entry name" value="Rax2-like_C"/>
</dbReference>
<dbReference type="PANTHER" id="PTHR31778">
    <property type="entry name" value="BUD SITE SELECTION PROTEIN RAX2"/>
    <property type="match status" value="1"/>
</dbReference>
<feature type="region of interest" description="Disordered" evidence="1">
    <location>
        <begin position="1110"/>
        <end position="1133"/>
    </location>
</feature>
<feature type="chain" id="PRO_5047169070" evidence="3">
    <location>
        <begin position="18"/>
        <end position="1203"/>
    </location>
</feature>
<feature type="domain" description="Rax2-like third" evidence="6">
    <location>
        <begin position="421"/>
        <end position="570"/>
    </location>
</feature>